<sequence length="173" mass="19728">MQMIKARGLAVIIFFAVLSHLAVVYAFPYVVVMSSYLATKDEVKVNEVYHQKPVDASFRKVVMPSPDILYSACVYDISRSDLLIEARVPKFTYWSASFYSLSTDNFFTVNDRMVGEKVTLMLTTNKSCMNEKCVVSPSERGIVIFRIFIPDKSLLPALEEFQRSIKCKEIPRS</sequence>
<organism evidence="2">
    <name type="scientific">Archaeoglobus fulgidus</name>
    <dbReference type="NCBI Taxonomy" id="2234"/>
    <lineage>
        <taxon>Archaea</taxon>
        <taxon>Methanobacteriati</taxon>
        <taxon>Methanobacteriota</taxon>
        <taxon>Archaeoglobi</taxon>
        <taxon>Archaeoglobales</taxon>
        <taxon>Archaeoglobaceae</taxon>
        <taxon>Archaeoglobus</taxon>
    </lineage>
</organism>
<comment type="caution">
    <text evidence="2">The sequence shown here is derived from an EMBL/GenBank/DDBJ whole genome shotgun (WGS) entry which is preliminary data.</text>
</comment>
<reference evidence="2" key="1">
    <citation type="journal article" date="2020" name="mSystems">
        <title>Genome- and Community-Level Interaction Insights into Carbon Utilization and Element Cycling Functions of Hydrothermarchaeota in Hydrothermal Sediment.</title>
        <authorList>
            <person name="Zhou Z."/>
            <person name="Liu Y."/>
            <person name="Xu W."/>
            <person name="Pan J."/>
            <person name="Luo Z.H."/>
            <person name="Li M."/>
        </authorList>
    </citation>
    <scope>NUCLEOTIDE SEQUENCE [LARGE SCALE GENOMIC DNA]</scope>
    <source>
        <strain evidence="2">SpSt-587</strain>
    </source>
</reference>
<dbReference type="EMBL" id="DSYZ01000122">
    <property type="protein sequence ID" value="HGT83359.1"/>
    <property type="molecule type" value="Genomic_DNA"/>
</dbReference>
<evidence type="ECO:0000313" key="2">
    <source>
        <dbReference type="EMBL" id="HGT83359.1"/>
    </source>
</evidence>
<gene>
    <name evidence="2" type="ORF">ENT52_06500</name>
</gene>
<evidence type="ECO:0000259" key="1">
    <source>
        <dbReference type="Pfam" id="PF06863"/>
    </source>
</evidence>
<dbReference type="Pfam" id="PF06863">
    <property type="entry name" value="DUF1254"/>
    <property type="match status" value="1"/>
</dbReference>
<feature type="domain" description="DUF1254" evidence="1">
    <location>
        <begin position="45"/>
        <end position="168"/>
    </location>
</feature>
<name>A0A7J3M3K8_ARCFL</name>
<dbReference type="AlphaFoldDB" id="A0A7J3M3K8"/>
<dbReference type="InterPro" id="IPR010679">
    <property type="entry name" value="DUF1254"/>
</dbReference>
<accession>A0A7J3M3K8</accession>
<protein>
    <submittedName>
        <fullName evidence="2">DUF1254 domain-containing protein</fullName>
    </submittedName>
</protein>
<dbReference type="SUPFAM" id="SSF160935">
    <property type="entry name" value="VPA0735-like"/>
    <property type="match status" value="1"/>
</dbReference>
<proteinExistence type="predicted"/>